<evidence type="ECO:0000313" key="1">
    <source>
        <dbReference type="EMBL" id="EDL83609.1"/>
    </source>
</evidence>
<dbReference type="EMBL" id="CH474092">
    <property type="protein sequence ID" value="EDL83609.1"/>
    <property type="molecule type" value="Genomic_DNA"/>
</dbReference>
<proteinExistence type="predicted"/>
<reference evidence="2" key="1">
    <citation type="submission" date="2005-09" db="EMBL/GenBank/DDBJ databases">
        <authorList>
            <person name="Mural R.J."/>
            <person name="Li P.W."/>
            <person name="Adams M.D."/>
            <person name="Amanatides P.G."/>
            <person name="Baden-Tillson H."/>
            <person name="Barnstead M."/>
            <person name="Chin S.H."/>
            <person name="Dew I."/>
            <person name="Evans C.A."/>
            <person name="Ferriera S."/>
            <person name="Flanigan M."/>
            <person name="Fosler C."/>
            <person name="Glodek A."/>
            <person name="Gu Z."/>
            <person name="Holt R.A."/>
            <person name="Jennings D."/>
            <person name="Kraft C.L."/>
            <person name="Lu F."/>
            <person name="Nguyen T."/>
            <person name="Nusskern D.R."/>
            <person name="Pfannkoch C.M."/>
            <person name="Sitter C."/>
            <person name="Sutton G.G."/>
            <person name="Venter J.C."/>
            <person name="Wang Z."/>
            <person name="Woodage T."/>
            <person name="Zheng X.H."/>
            <person name="Zhong F."/>
        </authorList>
    </citation>
    <scope>NUCLEOTIDE SEQUENCE [LARGE SCALE GENOMIC DNA]</scope>
    <source>
        <strain>BN</strain>
        <strain evidence="2">Sprague-Dawley</strain>
    </source>
</reference>
<sequence length="175" mass="18729">MVRAGEGKCSTPCSTPEQFEASIGYMGPFRTVQMPSNIDTGTSLSYRQHSVTSPASLLFPGLLAHGYDPTSQGTVSLVSVSQGCWYSCCWLCASSPMSKYAITTLALQLLIEPQDQPLSQLPVSPTSPHLTVDMYFPPPSGSVPLLLDSPRHGWLSGDHQPECGPPSRCGPHPPL</sequence>
<dbReference type="Proteomes" id="UP000234681">
    <property type="component" value="Chromosome 9"/>
</dbReference>
<dbReference type="AlphaFoldDB" id="A6KQV1"/>
<name>A6KQV1_RAT</name>
<organism evidence="1 2">
    <name type="scientific">Rattus norvegicus</name>
    <name type="common">Rat</name>
    <dbReference type="NCBI Taxonomy" id="10116"/>
    <lineage>
        <taxon>Eukaryota</taxon>
        <taxon>Metazoa</taxon>
        <taxon>Chordata</taxon>
        <taxon>Craniata</taxon>
        <taxon>Vertebrata</taxon>
        <taxon>Euteleostomi</taxon>
        <taxon>Mammalia</taxon>
        <taxon>Eutheria</taxon>
        <taxon>Euarchontoglires</taxon>
        <taxon>Glires</taxon>
        <taxon>Rodentia</taxon>
        <taxon>Myomorpha</taxon>
        <taxon>Muroidea</taxon>
        <taxon>Muridae</taxon>
        <taxon>Murinae</taxon>
        <taxon>Rattus</taxon>
    </lineage>
</organism>
<accession>A6KQV1</accession>
<protein>
    <submittedName>
        <fullName evidence="1">RCG45033</fullName>
    </submittedName>
</protein>
<evidence type="ECO:0000313" key="2">
    <source>
        <dbReference type="Proteomes" id="UP000234681"/>
    </source>
</evidence>
<gene>
    <name evidence="1" type="ORF">rCG_45033</name>
</gene>